<dbReference type="GO" id="GO:0005634">
    <property type="term" value="C:nucleus"/>
    <property type="evidence" value="ECO:0007669"/>
    <property type="project" value="UniProtKB-SubCell"/>
</dbReference>
<dbReference type="GO" id="GO:0005524">
    <property type="term" value="F:ATP binding"/>
    <property type="evidence" value="ECO:0007669"/>
    <property type="project" value="UniProtKB-KW"/>
</dbReference>
<comment type="catalytic activity">
    <reaction evidence="1">
        <text>2 a phenolic donor + H2O2 = 2 a phenolic radical donor + 2 H2O</text>
        <dbReference type="Rhea" id="RHEA:56136"/>
        <dbReference type="ChEBI" id="CHEBI:15377"/>
        <dbReference type="ChEBI" id="CHEBI:16240"/>
        <dbReference type="ChEBI" id="CHEBI:139520"/>
        <dbReference type="ChEBI" id="CHEBI:139521"/>
        <dbReference type="EC" id="1.11.1.7"/>
    </reaction>
</comment>
<dbReference type="GO" id="GO:0006302">
    <property type="term" value="P:double-strand break repair"/>
    <property type="evidence" value="ECO:0007669"/>
    <property type="project" value="InterPro"/>
</dbReference>
<evidence type="ECO:0000256" key="12">
    <source>
        <dbReference type="ARBA" id="ARBA00022840"/>
    </source>
</evidence>
<proteinExistence type="inferred from homology"/>
<reference evidence="20" key="1">
    <citation type="journal article" date="2008" name="Nat. Genet.">
        <title>The Pristionchus pacificus genome provides a unique perspective on nematode lifestyle and parasitism.</title>
        <authorList>
            <person name="Dieterich C."/>
            <person name="Clifton S.W."/>
            <person name="Schuster L.N."/>
            <person name="Chinwalla A."/>
            <person name="Delehaunty K."/>
            <person name="Dinkelacker I."/>
            <person name="Fulton L."/>
            <person name="Fulton R."/>
            <person name="Godfrey J."/>
            <person name="Minx P."/>
            <person name="Mitreva M."/>
            <person name="Roeseler W."/>
            <person name="Tian H."/>
            <person name="Witte H."/>
            <person name="Yang S.P."/>
            <person name="Wilson R.K."/>
            <person name="Sommer R.J."/>
        </authorList>
    </citation>
    <scope>NUCLEOTIDE SEQUENCE [LARGE SCALE GENOMIC DNA]</scope>
    <source>
        <strain evidence="20">PS312</strain>
    </source>
</reference>
<dbReference type="GO" id="GO:0140825">
    <property type="term" value="F:lactoperoxidase activity"/>
    <property type="evidence" value="ECO:0007669"/>
    <property type="project" value="UniProtKB-EC"/>
</dbReference>
<dbReference type="Pfam" id="PF03098">
    <property type="entry name" value="An_peroxidase"/>
    <property type="match status" value="2"/>
</dbReference>
<dbReference type="InterPro" id="IPR019791">
    <property type="entry name" value="Haem_peroxidase_animal"/>
</dbReference>
<dbReference type="FunFam" id="1.10.640.10:FF:000044">
    <property type="entry name" value="Skpo-1"/>
    <property type="match status" value="1"/>
</dbReference>
<dbReference type="InterPro" id="IPR038729">
    <property type="entry name" value="Rad50/SbcC_AAA"/>
</dbReference>
<comment type="subcellular location">
    <subcellularLocation>
        <location evidence="3">Chromosome</location>
    </subcellularLocation>
    <subcellularLocation>
        <location evidence="2">Nucleus</location>
    </subcellularLocation>
</comment>
<dbReference type="InterPro" id="IPR010255">
    <property type="entry name" value="Haem_peroxidase_sf"/>
</dbReference>
<feature type="coiled-coil region" evidence="16">
    <location>
        <begin position="2114"/>
        <end position="2174"/>
    </location>
</feature>
<protein>
    <recommendedName>
        <fullName evidence="6">Structural maintenance of chromosomes protein 5</fullName>
        <ecNumber evidence="5">1.11.1.7</ecNumber>
    </recommendedName>
</protein>
<evidence type="ECO:0000313" key="19">
    <source>
        <dbReference type="EnsemblMetazoa" id="PPA22783.1"/>
    </source>
</evidence>
<dbReference type="GO" id="GO:0006979">
    <property type="term" value="P:response to oxidative stress"/>
    <property type="evidence" value="ECO:0007669"/>
    <property type="project" value="InterPro"/>
</dbReference>
<dbReference type="GO" id="GO:0020037">
    <property type="term" value="F:heme binding"/>
    <property type="evidence" value="ECO:0007669"/>
    <property type="project" value="InterPro"/>
</dbReference>
<dbReference type="SUPFAM" id="SSF48113">
    <property type="entry name" value="Heme-dependent peroxidases"/>
    <property type="match status" value="1"/>
</dbReference>
<dbReference type="CDD" id="cd09823">
    <property type="entry name" value="peroxinectin_like"/>
    <property type="match status" value="1"/>
</dbReference>
<evidence type="ECO:0000256" key="13">
    <source>
        <dbReference type="ARBA" id="ARBA00023054"/>
    </source>
</evidence>
<dbReference type="SUPFAM" id="SSF52540">
    <property type="entry name" value="P-loop containing nucleoside triphosphate hydrolases"/>
    <property type="match status" value="2"/>
</dbReference>
<feature type="coiled-coil region" evidence="16">
    <location>
        <begin position="1603"/>
        <end position="1679"/>
    </location>
</feature>
<dbReference type="Gene3D" id="3.40.50.300">
    <property type="entry name" value="P-loop containing nucleotide triphosphate hydrolases"/>
    <property type="match status" value="2"/>
</dbReference>
<evidence type="ECO:0000256" key="7">
    <source>
        <dbReference type="ARBA" id="ARBA00022454"/>
    </source>
</evidence>
<sequence>MSANPGAAESQEVHIRPIPRLVSPGVQLEFVKPKQVKNRYPWDSPNSSMPVLEKTWKQSMNKHLSDVNCTIQKKKEPEKRVWEWIRQGPVEEEADKWTEDARERRKFAMMERRRTRIMWNTPLLVDRSISQVSREELMEQAEPSTEEYEDHVETILEDEVVDVEGGVNDPMSSSFSTDQQWSIYDDVPIPNVLFDPIAVAAINRTRKAASRLIKTNKQKEEEQRKQDLKKEKEERLQKEKKEMEEEKEKKKAVDEVAQLRREKRAEYVKRLRAIKRLEMGEIEWKKYLEMENMKRQEREKKKMEIPGYIEKKRLRQTLKTREVRARQGAIDRRRLYGHQREEEVYEDGVYEMDETQVNQLKDVIANEPPPPPYTSVAIDPNTVLVLFGTRHGNRNPEHFVKVAERNWGQEGELELTSIGKRQAYGLGKEIRAFIGKFIEGNYKPSEAKFFSSSANRCQMTLQSALAGVFDPSDWADWNTDKLDHWSPVPYSIDDPLLRMYSVKGCVNSDNAWDPISKDTLPDLKELIERSKPLLDYMKEKDGRDPTISNAADIADNIINMDFYNATYPDWLAHPTLPGYTASTIKKAYLSFAENHMNRCASFKPCRDMMGGLWANHIITSLEGAASGSAKTRLIGYASHTEVTLSVMILLGIHKSELTTSAGFVIELRNNTSPPHVRLLQHDPNPIDAHVIYPAHLVPELSSKSDSNGWMPLSALKEFVSRSSFSDWESQCGINHFSSQDLPKCSSPSCCDNHRFCEFWAGSCSTVTTRSPLPSRDESRCNPPTTVVFPTRAEPSVQEVRSQQRATGCARVAALPDCGRNRCFHERYRTFDGSCNNLQNPLLGAAFTPFSRLLPSQYDDGVNAVVSSLRRTRPSAREVSHFLLSSRRSIPSSANSLLMQFGQFLSHDITKNGLNNFCDCSTRDAECANIPIPVADQRRRSISCIRVTRAVAVCGTGRGAVPREQFNENSAFIDGSQIYGSDTKSAAALRAGAFLRAEIVGGRVFPPNNRRDSMQTGDDRSNLFVGLSALHTSWLRLHNNIAASLQNINPRWDSNRIYEETRKIVGACMQVVTYHEFLPALLGPFFDRLIPPYAEYDKKMNSAILNEFTAAAYRLHGMLQEFYPLLDSNFRQTGSVGVVEGMFQLNRILENGLDHLYRASINIQRGRDHGLQPYNHYRKLCNLKTLQRFDEWTEVSDPEVRKRVSELYSSPEELDLYTGGILEEPADNSLVGPTFACIISEQFVRLREGDRHYWESPTSFTDQQRAALAKVTLSWIICSTSDRMDRINPHSFTIDNGTNAVQCSSIPNLDLNPWRETYDYSICVPGPRLNVIIGTNGSGKSTIICGICLALGGSPKSLGRSERLGDYIKHGMHEGYVELHLKDSARGTQLLKIHIKKPTNAQYYHNDKPITQKELKALVHSYNIQVDNLCTFLAQDKVKSFSEQSPQELLENTLKAASTTLLDERNELMKRQKEEGNLEKMMDETKKKMKQTDSLIETLEPRVQNYLKKQAMQSRLTLITKKKAIVAHRGVQARYEKEIDKVKDIQSKVDKSHKLVEEKQKKVESLEKQKGIFDADMNKARSDSRSSKQMFNNCENNSRYKADVAEIDREYGRTKERANKWESENDRLKTQLDAQKEALTEAEKEVEGYKEANDEYTKRMHEINKEEERIDTEYRGLQKEWNDIMTKKQKLNDDYNQIEKFDRERFAILRNRYHQTGAGQAWEWYLKNIREFECPVYVPLLHMKLVNQSDAMYLENLISARDFAMFIFGSKNDERKLMKAGQWRIASTVVHPREIRDFSTALPSDFAQHGITRMAADLFTAPPPLFHFFCEANQLHRVPICPNNVDIDNVSKRLIKDGMKLFLTSSQRVMVNVSRYSGETVTQMSALRMNAGILVCHDANKWPTAGNLEAAMAEVRRREQEIGRKREALHESKNAVDDIKNKEKQAMTQWRNRKQRLETVKMAVKEWMRKLDTNKKSKPNMEEAKRACEEGKNQLEKNERARIKQMMKYLVDNKKAMIKYLNISMVVKDLLIGLTTARREKDDEYEIWIEYKREYEIKSRELNAYKDKASLTLASFKVKETGLSTYLEEKMNSDEVKRWKDLQKKFTKEKLPDSFDELREEEENEKGRIQCVQNDGDEQDLLKLEELQGEKLELERTLNEQSTRQRNRREKMEEDIDKWLEPVNEIIAKINKNYGAFFERLGCTGEIDLDKPEDGTRMTDYGIRIMVKFREADKLRRLDHQVQSGGERSVSTMLYLLALQEECPVPFRCVDEINQGMDPTNERKVFDVMVEKLSGSGNLGKSQYFLLTPKLLSGLKFTKAVTLQIVHNGASLDRHAHKWDASSFLQRMRRDKADREAGAIPAR</sequence>
<keyword evidence="7" id="KW-0158">Chromosome</keyword>
<keyword evidence="14" id="KW-1015">Disulfide bond</keyword>
<evidence type="ECO:0000256" key="2">
    <source>
        <dbReference type="ARBA" id="ARBA00004123"/>
    </source>
</evidence>
<keyword evidence="10" id="KW-0732">Signal</keyword>
<evidence type="ECO:0000256" key="6">
    <source>
        <dbReference type="ARBA" id="ARBA00018687"/>
    </source>
</evidence>
<dbReference type="GO" id="GO:0016887">
    <property type="term" value="F:ATP hydrolysis activity"/>
    <property type="evidence" value="ECO:0007669"/>
    <property type="project" value="InterPro"/>
</dbReference>
<dbReference type="Gene3D" id="1.10.640.10">
    <property type="entry name" value="Haem peroxidase domain superfamily, animal type"/>
    <property type="match status" value="2"/>
</dbReference>
<dbReference type="Proteomes" id="UP000005239">
    <property type="component" value="Unassembled WGS sequence"/>
</dbReference>
<evidence type="ECO:0000256" key="11">
    <source>
        <dbReference type="ARBA" id="ARBA00022741"/>
    </source>
</evidence>
<dbReference type="PANTHER" id="PTHR45916:SF1">
    <property type="entry name" value="STRUCTURAL MAINTENANCE OF CHROMOSOMES PROTEIN 5"/>
    <property type="match status" value="1"/>
</dbReference>
<feature type="region of interest" description="Disordered" evidence="17">
    <location>
        <begin position="213"/>
        <end position="250"/>
    </location>
</feature>
<comment type="similarity">
    <text evidence="4">Belongs to the SMC family. SMC5 subfamily.</text>
</comment>
<keyword evidence="8" id="KW-0575">Peroxidase</keyword>
<keyword evidence="20" id="KW-1185">Reference proteome</keyword>
<dbReference type="PANTHER" id="PTHR45916">
    <property type="entry name" value="STRUCTURAL MAINTENANCE OF CHROMOSOMES PROTEIN 5"/>
    <property type="match status" value="1"/>
</dbReference>
<gene>
    <name evidence="19" type="primary">WBGene00112337</name>
</gene>
<feature type="domain" description="Rad50/SbcC-type AAA" evidence="18">
    <location>
        <begin position="1325"/>
        <end position="1499"/>
    </location>
</feature>
<evidence type="ECO:0000256" key="17">
    <source>
        <dbReference type="SAM" id="MobiDB-lite"/>
    </source>
</evidence>
<evidence type="ECO:0000313" key="20">
    <source>
        <dbReference type="Proteomes" id="UP000005239"/>
    </source>
</evidence>
<feature type="coiled-coil region" evidence="16">
    <location>
        <begin position="1907"/>
        <end position="2000"/>
    </location>
</feature>
<organism evidence="19 20">
    <name type="scientific">Pristionchus pacificus</name>
    <name type="common">Parasitic nematode worm</name>
    <dbReference type="NCBI Taxonomy" id="54126"/>
    <lineage>
        <taxon>Eukaryota</taxon>
        <taxon>Metazoa</taxon>
        <taxon>Ecdysozoa</taxon>
        <taxon>Nematoda</taxon>
        <taxon>Chromadorea</taxon>
        <taxon>Rhabditida</taxon>
        <taxon>Rhabditina</taxon>
        <taxon>Diplogasteromorpha</taxon>
        <taxon>Diplogasteroidea</taxon>
        <taxon>Neodiplogasteridae</taxon>
        <taxon>Pristionchus</taxon>
    </lineage>
</organism>
<feature type="compositionally biased region" description="Basic and acidic residues" evidence="17">
    <location>
        <begin position="217"/>
        <end position="250"/>
    </location>
</feature>
<evidence type="ECO:0000256" key="8">
    <source>
        <dbReference type="ARBA" id="ARBA00022559"/>
    </source>
</evidence>
<evidence type="ECO:0000259" key="18">
    <source>
        <dbReference type="Pfam" id="PF13476"/>
    </source>
</evidence>
<evidence type="ECO:0000256" key="14">
    <source>
        <dbReference type="ARBA" id="ARBA00023157"/>
    </source>
</evidence>
<dbReference type="InterPro" id="IPR037120">
    <property type="entry name" value="Haem_peroxidase_sf_animal"/>
</dbReference>
<keyword evidence="11" id="KW-0547">Nucleotide-binding</keyword>
<dbReference type="Gene3D" id="1.10.287.1490">
    <property type="match status" value="1"/>
</dbReference>
<dbReference type="GO" id="GO:0016791">
    <property type="term" value="F:phosphatase activity"/>
    <property type="evidence" value="ECO:0007669"/>
    <property type="project" value="UniProtKB-ARBA"/>
</dbReference>
<dbReference type="Pfam" id="PF13476">
    <property type="entry name" value="AAA_23"/>
    <property type="match status" value="1"/>
</dbReference>
<evidence type="ECO:0000256" key="9">
    <source>
        <dbReference type="ARBA" id="ARBA00022723"/>
    </source>
</evidence>
<dbReference type="FunFam" id="3.40.50.300:FF:001301">
    <property type="entry name" value="Structural maintenance of chromosomes 5"/>
    <property type="match status" value="1"/>
</dbReference>
<dbReference type="PROSITE" id="PS50292">
    <property type="entry name" value="PEROXIDASE_3"/>
    <property type="match status" value="1"/>
</dbReference>
<evidence type="ECO:0000256" key="5">
    <source>
        <dbReference type="ARBA" id="ARBA00012313"/>
    </source>
</evidence>
<evidence type="ECO:0000256" key="3">
    <source>
        <dbReference type="ARBA" id="ARBA00004286"/>
    </source>
</evidence>
<dbReference type="InterPro" id="IPR029033">
    <property type="entry name" value="His_PPase_superfam"/>
</dbReference>
<dbReference type="Gene3D" id="3.40.50.1240">
    <property type="entry name" value="Phosphoglycerate mutase-like"/>
    <property type="match status" value="1"/>
</dbReference>
<dbReference type="EC" id="1.11.1.7" evidence="5"/>
<keyword evidence="12" id="KW-0067">ATP-binding</keyword>
<keyword evidence="9" id="KW-0479">Metal-binding</keyword>
<reference evidence="19" key="2">
    <citation type="submission" date="2022-06" db="UniProtKB">
        <authorList>
            <consortium name="EnsemblMetazoa"/>
        </authorList>
    </citation>
    <scope>IDENTIFICATION</scope>
    <source>
        <strain evidence="19">PS312</strain>
    </source>
</reference>
<accession>A0A2A6D383</accession>
<dbReference type="EnsemblMetazoa" id="PPA22783.1">
    <property type="protein sequence ID" value="PPA22783.1"/>
    <property type="gene ID" value="WBGene00112337"/>
</dbReference>
<dbReference type="InterPro" id="IPR027417">
    <property type="entry name" value="P-loop_NTPase"/>
</dbReference>
<keyword evidence="13 16" id="KW-0175">Coiled coil</keyword>
<dbReference type="GO" id="GO:0005694">
    <property type="term" value="C:chromosome"/>
    <property type="evidence" value="ECO:0007669"/>
    <property type="project" value="UniProtKB-SubCell"/>
</dbReference>
<evidence type="ECO:0000256" key="1">
    <source>
        <dbReference type="ARBA" id="ARBA00000189"/>
    </source>
</evidence>
<evidence type="ECO:0000256" key="15">
    <source>
        <dbReference type="ARBA" id="ARBA00023242"/>
    </source>
</evidence>
<evidence type="ECO:0000256" key="16">
    <source>
        <dbReference type="SAM" id="Coils"/>
    </source>
</evidence>
<dbReference type="CDD" id="cd07061">
    <property type="entry name" value="HP_HAP_like"/>
    <property type="match status" value="1"/>
</dbReference>
<dbReference type="Pfam" id="PF00328">
    <property type="entry name" value="His_Phos_2"/>
    <property type="match status" value="1"/>
</dbReference>
<dbReference type="FunFam" id="1.10.640.10:FF:000007">
    <property type="entry name" value="Peroxidase mlt-7"/>
    <property type="match status" value="1"/>
</dbReference>
<evidence type="ECO:0000256" key="4">
    <source>
        <dbReference type="ARBA" id="ARBA00010171"/>
    </source>
</evidence>
<dbReference type="GO" id="GO:0005615">
    <property type="term" value="C:extracellular space"/>
    <property type="evidence" value="ECO:0000318"/>
    <property type="project" value="GO_Central"/>
</dbReference>
<accession>A0A8R1UEK4</accession>
<name>A0A2A6D383_PRIPA</name>
<dbReference type="PRINTS" id="PR00457">
    <property type="entry name" value="ANPEROXIDASE"/>
</dbReference>
<evidence type="ECO:0000256" key="10">
    <source>
        <dbReference type="ARBA" id="ARBA00022729"/>
    </source>
</evidence>
<dbReference type="InterPro" id="IPR000560">
    <property type="entry name" value="His_Pase_clade-2"/>
</dbReference>
<keyword evidence="8" id="KW-0560">Oxidoreductase</keyword>
<dbReference type="GO" id="GO:0046872">
    <property type="term" value="F:metal ion binding"/>
    <property type="evidence" value="ECO:0007669"/>
    <property type="project" value="UniProtKB-KW"/>
</dbReference>
<keyword evidence="15" id="KW-0539">Nucleus</keyword>
<dbReference type="GO" id="GO:0004601">
    <property type="term" value="F:peroxidase activity"/>
    <property type="evidence" value="ECO:0000318"/>
    <property type="project" value="GO_Central"/>
</dbReference>
<dbReference type="SUPFAM" id="SSF53254">
    <property type="entry name" value="Phosphoglycerate mutase-like"/>
    <property type="match status" value="1"/>
</dbReference>